<dbReference type="Proteomes" id="UP001323405">
    <property type="component" value="Unassembled WGS sequence"/>
</dbReference>
<sequence length="210" mass="23619">MCWLAWWETRGLRRFVVSSNSENTRQWPHHDVRSDELPGPVSKIWMTIKAPPGHQGAAGIKYNVHSGARRTQQRGLASDDRRPRLGPFLPTDLRQIFLRCSTAATRNLELAIEPLVQTRSTPFRLPYLYWRYHSILTNSPDAVDTPPNWGLPTPTEPLGAGCLAEMMEGVTGVVCAPSDPDTRFNVRVVLLTLSAIYVHADGPIFHRTRA</sequence>
<comment type="caution">
    <text evidence="1">The sequence shown here is derived from an EMBL/GenBank/DDBJ whole genome shotgun (WGS) entry which is preliminary data.</text>
</comment>
<reference evidence="1 2" key="1">
    <citation type="journal article" date="2023" name="bioRxiv">
        <title>High-quality genome assemblies of four members of thePodospora anserinaspecies complex.</title>
        <authorList>
            <person name="Ament-Velasquez S.L."/>
            <person name="Vogan A.A."/>
            <person name="Wallerman O."/>
            <person name="Hartmann F."/>
            <person name="Gautier V."/>
            <person name="Silar P."/>
            <person name="Giraud T."/>
            <person name="Johannesson H."/>
        </authorList>
    </citation>
    <scope>NUCLEOTIDE SEQUENCE [LARGE SCALE GENOMIC DNA]</scope>
    <source>
        <strain evidence="1 2">CBS 415.72m</strain>
    </source>
</reference>
<keyword evidence="2" id="KW-1185">Reference proteome</keyword>
<proteinExistence type="predicted"/>
<name>A0ABR0GXR2_9PEZI</name>
<organism evidence="1 2">
    <name type="scientific">Podospora pseudocomata</name>
    <dbReference type="NCBI Taxonomy" id="2093779"/>
    <lineage>
        <taxon>Eukaryota</taxon>
        <taxon>Fungi</taxon>
        <taxon>Dikarya</taxon>
        <taxon>Ascomycota</taxon>
        <taxon>Pezizomycotina</taxon>
        <taxon>Sordariomycetes</taxon>
        <taxon>Sordariomycetidae</taxon>
        <taxon>Sordariales</taxon>
        <taxon>Podosporaceae</taxon>
        <taxon>Podospora</taxon>
    </lineage>
</organism>
<gene>
    <name evidence="1" type="ORF">QC762_0020060</name>
</gene>
<evidence type="ECO:0000313" key="1">
    <source>
        <dbReference type="EMBL" id="KAK4660541.1"/>
    </source>
</evidence>
<dbReference type="GeneID" id="87902592"/>
<dbReference type="EMBL" id="JAFFHA010000001">
    <property type="protein sequence ID" value="KAK4660541.1"/>
    <property type="molecule type" value="Genomic_DNA"/>
</dbReference>
<accession>A0ABR0GXR2</accession>
<protein>
    <submittedName>
        <fullName evidence="1">Uncharacterized protein</fullName>
    </submittedName>
</protein>
<dbReference type="RefSeq" id="XP_062749511.1">
    <property type="nucleotide sequence ID" value="XM_062883068.1"/>
</dbReference>
<evidence type="ECO:0000313" key="2">
    <source>
        <dbReference type="Proteomes" id="UP001323405"/>
    </source>
</evidence>